<proteinExistence type="predicted"/>
<reference evidence="1 2" key="2">
    <citation type="submission" date="2018-11" db="EMBL/GenBank/DDBJ databases">
        <authorList>
            <consortium name="Pathogen Informatics"/>
        </authorList>
    </citation>
    <scope>NUCLEOTIDE SEQUENCE [LARGE SCALE GENOMIC DNA]</scope>
    <source>
        <strain evidence="1">Dakar</strain>
        <strain evidence="2">Dakar, Senegal</strain>
    </source>
</reference>
<name>A0A183K9L7_9TREM</name>
<dbReference type="AlphaFoldDB" id="A0A183K9L7"/>
<evidence type="ECO:0000313" key="1">
    <source>
        <dbReference type="EMBL" id="VDP45688.1"/>
    </source>
</evidence>
<reference evidence="3" key="1">
    <citation type="submission" date="2016-06" db="UniProtKB">
        <authorList>
            <consortium name="WormBaseParasite"/>
        </authorList>
    </citation>
    <scope>IDENTIFICATION</scope>
</reference>
<dbReference type="STRING" id="6186.A0A183K9L7"/>
<dbReference type="Pfam" id="PF03564">
    <property type="entry name" value="DUF1759"/>
    <property type="match status" value="1"/>
</dbReference>
<keyword evidence="2" id="KW-1185">Reference proteome</keyword>
<gene>
    <name evidence="1" type="ORF">SCUD_LOCUS11700</name>
</gene>
<dbReference type="InterPro" id="IPR005312">
    <property type="entry name" value="DUF1759"/>
</dbReference>
<dbReference type="EMBL" id="UZAK01034587">
    <property type="protein sequence ID" value="VDP45688.1"/>
    <property type="molecule type" value="Genomic_DNA"/>
</dbReference>
<organism evidence="3">
    <name type="scientific">Schistosoma curassoni</name>
    <dbReference type="NCBI Taxonomy" id="6186"/>
    <lineage>
        <taxon>Eukaryota</taxon>
        <taxon>Metazoa</taxon>
        <taxon>Spiralia</taxon>
        <taxon>Lophotrochozoa</taxon>
        <taxon>Platyhelminthes</taxon>
        <taxon>Trematoda</taxon>
        <taxon>Digenea</taxon>
        <taxon>Strigeidida</taxon>
        <taxon>Schistosomatoidea</taxon>
        <taxon>Schistosomatidae</taxon>
        <taxon>Schistosoma</taxon>
    </lineage>
</organism>
<protein>
    <submittedName>
        <fullName evidence="3">NR LBD domain-containing protein</fullName>
    </submittedName>
</protein>
<accession>A0A183K9L7</accession>
<evidence type="ECO:0000313" key="3">
    <source>
        <dbReference type="WBParaSite" id="SCUD_0001170001-mRNA-1"/>
    </source>
</evidence>
<evidence type="ECO:0000313" key="2">
    <source>
        <dbReference type="Proteomes" id="UP000279833"/>
    </source>
</evidence>
<dbReference type="Proteomes" id="UP000279833">
    <property type="component" value="Unassembled WGS sequence"/>
</dbReference>
<dbReference type="WBParaSite" id="SCUD_0001170001-mRNA-1">
    <property type="protein sequence ID" value="SCUD_0001170001-mRNA-1"/>
    <property type="gene ID" value="SCUD_0001170001"/>
</dbReference>
<sequence>MLSRALDPPKEEVIRFDGNPMNYCSFTGNFEDCVAGSVGLRSRLNYLIQYCDGEAKATIVHCALLEPQEGYRKALELPEEAFGQRHIVAHAFIDKMLSKPAIKGTDPDNLRRLSREMHICELTLTQMNYVSNLNSTKTIERMFLKLPLHLQKEWVNVECRILKTGR</sequence>
<dbReference type="PANTHER" id="PTHR47331">
    <property type="entry name" value="PHD-TYPE DOMAIN-CONTAINING PROTEIN"/>
    <property type="match status" value="1"/>
</dbReference>